<keyword evidence="2" id="KW-1003">Cell membrane</keyword>
<evidence type="ECO:0000256" key="4">
    <source>
        <dbReference type="ARBA" id="ARBA00022989"/>
    </source>
</evidence>
<proteinExistence type="predicted"/>
<keyword evidence="5 6" id="KW-0472">Membrane</keyword>
<keyword evidence="8" id="KW-1185">Reference proteome</keyword>
<accession>A0A4C1TSH5</accession>
<evidence type="ECO:0000313" key="7">
    <source>
        <dbReference type="EMBL" id="GBP16776.1"/>
    </source>
</evidence>
<dbReference type="AlphaFoldDB" id="A0A4C1TSH5"/>
<evidence type="ECO:0000313" key="8">
    <source>
        <dbReference type="Proteomes" id="UP000299102"/>
    </source>
</evidence>
<sequence>MSALMLIRETIAISALFVPSMMCERIGKGRHRVKLQLQHMLFSKALDDKGRRLIHSFIAFIEENDLSVTLLNLFDLNVGLPLNFLALILSYLIVLLQSDHVLGF</sequence>
<evidence type="ECO:0000256" key="6">
    <source>
        <dbReference type="SAM" id="Phobius"/>
    </source>
</evidence>
<evidence type="ECO:0000256" key="2">
    <source>
        <dbReference type="ARBA" id="ARBA00022475"/>
    </source>
</evidence>
<evidence type="ECO:0000256" key="3">
    <source>
        <dbReference type="ARBA" id="ARBA00022692"/>
    </source>
</evidence>
<gene>
    <name evidence="7" type="ORF">EVAR_13387_1</name>
</gene>
<feature type="transmembrane region" description="Helical" evidence="6">
    <location>
        <begin position="78"/>
        <end position="96"/>
    </location>
</feature>
<name>A0A4C1TSH5_EUMVA</name>
<dbReference type="GO" id="GO:0005886">
    <property type="term" value="C:plasma membrane"/>
    <property type="evidence" value="ECO:0007669"/>
    <property type="project" value="UniProtKB-SubCell"/>
</dbReference>
<evidence type="ECO:0000256" key="5">
    <source>
        <dbReference type="ARBA" id="ARBA00023136"/>
    </source>
</evidence>
<organism evidence="7 8">
    <name type="scientific">Eumeta variegata</name>
    <name type="common">Bagworm moth</name>
    <name type="synonym">Eumeta japonica</name>
    <dbReference type="NCBI Taxonomy" id="151549"/>
    <lineage>
        <taxon>Eukaryota</taxon>
        <taxon>Metazoa</taxon>
        <taxon>Ecdysozoa</taxon>
        <taxon>Arthropoda</taxon>
        <taxon>Hexapoda</taxon>
        <taxon>Insecta</taxon>
        <taxon>Pterygota</taxon>
        <taxon>Neoptera</taxon>
        <taxon>Endopterygota</taxon>
        <taxon>Lepidoptera</taxon>
        <taxon>Glossata</taxon>
        <taxon>Ditrysia</taxon>
        <taxon>Tineoidea</taxon>
        <taxon>Psychidae</taxon>
        <taxon>Oiketicinae</taxon>
        <taxon>Eumeta</taxon>
    </lineage>
</organism>
<comment type="subcellular location">
    <subcellularLocation>
        <location evidence="1">Cell membrane</location>
        <topology evidence="1">Multi-pass membrane protein</topology>
    </subcellularLocation>
</comment>
<evidence type="ECO:0000256" key="1">
    <source>
        <dbReference type="ARBA" id="ARBA00004651"/>
    </source>
</evidence>
<dbReference type="Pfam" id="PF08395">
    <property type="entry name" value="7tm_7"/>
    <property type="match status" value="1"/>
</dbReference>
<dbReference type="EMBL" id="BGZK01000081">
    <property type="protein sequence ID" value="GBP16776.1"/>
    <property type="molecule type" value="Genomic_DNA"/>
</dbReference>
<protein>
    <submittedName>
        <fullName evidence="7">Uncharacterized protein</fullName>
    </submittedName>
</protein>
<keyword evidence="4 6" id="KW-1133">Transmembrane helix</keyword>
<comment type="caution">
    <text evidence="7">The sequence shown here is derived from an EMBL/GenBank/DDBJ whole genome shotgun (WGS) entry which is preliminary data.</text>
</comment>
<dbReference type="InterPro" id="IPR013604">
    <property type="entry name" value="7TM_chemorcpt"/>
</dbReference>
<keyword evidence="3 6" id="KW-0812">Transmembrane</keyword>
<dbReference type="Proteomes" id="UP000299102">
    <property type="component" value="Unassembled WGS sequence"/>
</dbReference>
<dbReference type="GO" id="GO:0050909">
    <property type="term" value="P:sensory perception of taste"/>
    <property type="evidence" value="ECO:0007669"/>
    <property type="project" value="InterPro"/>
</dbReference>
<reference evidence="7 8" key="1">
    <citation type="journal article" date="2019" name="Commun. Biol.">
        <title>The bagworm genome reveals a unique fibroin gene that provides high tensile strength.</title>
        <authorList>
            <person name="Kono N."/>
            <person name="Nakamura H."/>
            <person name="Ohtoshi R."/>
            <person name="Tomita M."/>
            <person name="Numata K."/>
            <person name="Arakawa K."/>
        </authorList>
    </citation>
    <scope>NUCLEOTIDE SEQUENCE [LARGE SCALE GENOMIC DNA]</scope>
</reference>